<evidence type="ECO:0000259" key="3">
    <source>
        <dbReference type="PROSITE" id="PS50887"/>
    </source>
</evidence>
<sequence>MLITKIVSQFQIREDEPEINRARYDAIKRQLPVGYLLLTFASFGMSFTHMHLLPAYTLFPVAFLFLIIACVRAPEAFKNKGSILTDKQIVSRLKLSVKLSPVIGLLVFCWSTYLFEAGDGGLRGLVLLFTGVTVVGGAMTLLAVPQAAKAMLLSNIPLTVIYLLIQQDPVYMASALNLAMVAGVLHLAILSQDKSLTDIVRHQAALLGQSKRLAHLNSKTMRLANTDPLTKLPNRRSFFQTLDDTIEDYQETNQEFVLALLDLDGFKPVNDVFGHSAGDHLLKSTARRLSKRIGENVIVGRLGGDEFGLLFLKPDDDQTMLKRAADICNTLREPFKLEEGTANIGGTIGLARFPRAGDARSTLFDRADYALCYAKQHSKGVPIFFSEQHEDSIRDALALEKGLTEANLEQELYVEFQPIIDTSQNRVAGFEALARWYNPVLGQVSPVDFITTAEQAGSIRVLTNILLKRALESMQDWPEDIYMAFNLSAVLLSSPTCLQRLISIVEEAGIAPSRIVFEITETMIMQDYDRVIESLHYIRKQGFSLALDDFGTGYSSLSYVQKMPITRLKIDRAFIKDMAKKPADRNIVRTIADLCRNLNLDCVVEGVETERQLQLVTDLDLHYIQGYYFSRPLAPTAALAFAQFMNSNTETADQLPPPRDISFNWSGINENTLSPQNLHMKKQQKS</sequence>
<dbReference type="SUPFAM" id="SSF141868">
    <property type="entry name" value="EAL domain-like"/>
    <property type="match status" value="1"/>
</dbReference>
<feature type="transmembrane region" description="Helical" evidence="1">
    <location>
        <begin position="150"/>
        <end position="165"/>
    </location>
</feature>
<dbReference type="CDD" id="cd01949">
    <property type="entry name" value="GGDEF"/>
    <property type="match status" value="1"/>
</dbReference>
<reference evidence="5" key="1">
    <citation type="journal article" date="2011" name="J. Bacteriol.">
        <title>Genome sequences of eight morphologically diverse alphaproteobacteria.</title>
        <authorList>
            <consortium name="US DOE Joint Genome Institute"/>
            <person name="Brown P.J."/>
            <person name="Kysela D.T."/>
            <person name="Buechlein A."/>
            <person name="Hemmerich C."/>
            <person name="Brun Y.V."/>
        </authorList>
    </citation>
    <scope>NUCLEOTIDE SEQUENCE [LARGE SCALE GENOMIC DNA]</scope>
    <source>
        <strain evidence="5">ATCC 49814 / DSM 5838 / IFAM 1418</strain>
    </source>
</reference>
<dbReference type="eggNOG" id="COG5001">
    <property type="taxonomic scope" value="Bacteria"/>
</dbReference>
<dbReference type="PANTHER" id="PTHR33121:SF71">
    <property type="entry name" value="OXYGEN SENSOR PROTEIN DOSP"/>
    <property type="match status" value="1"/>
</dbReference>
<dbReference type="PROSITE" id="PS50883">
    <property type="entry name" value="EAL"/>
    <property type="match status" value="1"/>
</dbReference>
<feature type="domain" description="EAL" evidence="2">
    <location>
        <begin position="396"/>
        <end position="646"/>
    </location>
</feature>
<dbReference type="Pfam" id="PF00990">
    <property type="entry name" value="GGDEF"/>
    <property type="match status" value="1"/>
</dbReference>
<evidence type="ECO:0000313" key="5">
    <source>
        <dbReference type="Proteomes" id="UP000002745"/>
    </source>
</evidence>
<accession>C6XM67</accession>
<feature type="domain" description="GGDEF" evidence="3">
    <location>
        <begin position="254"/>
        <end position="387"/>
    </location>
</feature>
<dbReference type="NCBIfam" id="TIGR00254">
    <property type="entry name" value="GGDEF"/>
    <property type="match status" value="1"/>
</dbReference>
<dbReference type="Gene3D" id="3.20.20.450">
    <property type="entry name" value="EAL domain"/>
    <property type="match status" value="1"/>
</dbReference>
<dbReference type="AlphaFoldDB" id="C6XM67"/>
<feature type="transmembrane region" description="Helical" evidence="1">
    <location>
        <begin position="95"/>
        <end position="115"/>
    </location>
</feature>
<protein>
    <submittedName>
        <fullName evidence="4">Diguanylate cyclase/phosphodiesterase</fullName>
    </submittedName>
</protein>
<evidence type="ECO:0000259" key="2">
    <source>
        <dbReference type="PROSITE" id="PS50883"/>
    </source>
</evidence>
<gene>
    <name evidence="4" type="ordered locus">Hbal_2219</name>
</gene>
<dbReference type="Proteomes" id="UP000002745">
    <property type="component" value="Chromosome"/>
</dbReference>
<keyword evidence="1" id="KW-0472">Membrane</keyword>
<dbReference type="InterPro" id="IPR000160">
    <property type="entry name" value="GGDEF_dom"/>
</dbReference>
<dbReference type="PANTHER" id="PTHR33121">
    <property type="entry name" value="CYCLIC DI-GMP PHOSPHODIESTERASE PDEF"/>
    <property type="match status" value="1"/>
</dbReference>
<dbReference type="HOGENOM" id="CLU_000445_70_49_5"/>
<evidence type="ECO:0000256" key="1">
    <source>
        <dbReference type="SAM" id="Phobius"/>
    </source>
</evidence>
<dbReference type="SMART" id="SM00267">
    <property type="entry name" value="GGDEF"/>
    <property type="match status" value="1"/>
</dbReference>
<name>C6XM67_HIRBI</name>
<keyword evidence="5" id="KW-1185">Reference proteome</keyword>
<proteinExistence type="predicted"/>
<dbReference type="InterPro" id="IPR035919">
    <property type="entry name" value="EAL_sf"/>
</dbReference>
<dbReference type="STRING" id="582402.Hbal_2219"/>
<keyword evidence="1" id="KW-0812">Transmembrane</keyword>
<feature type="transmembrane region" description="Helical" evidence="1">
    <location>
        <begin position="121"/>
        <end position="143"/>
    </location>
</feature>
<dbReference type="InterPro" id="IPR001633">
    <property type="entry name" value="EAL_dom"/>
</dbReference>
<dbReference type="InterPro" id="IPR043128">
    <property type="entry name" value="Rev_trsase/Diguanyl_cyclase"/>
</dbReference>
<keyword evidence="1" id="KW-1133">Transmembrane helix</keyword>
<dbReference type="SMART" id="SM00052">
    <property type="entry name" value="EAL"/>
    <property type="match status" value="1"/>
</dbReference>
<organism evidence="4 5">
    <name type="scientific">Hirschia baltica (strain ATCC 49814 / DSM 5838 / IFAM 1418)</name>
    <dbReference type="NCBI Taxonomy" id="582402"/>
    <lineage>
        <taxon>Bacteria</taxon>
        <taxon>Pseudomonadati</taxon>
        <taxon>Pseudomonadota</taxon>
        <taxon>Alphaproteobacteria</taxon>
        <taxon>Hyphomonadales</taxon>
        <taxon>Hyphomonadaceae</taxon>
        <taxon>Hirschia</taxon>
    </lineage>
</organism>
<feature type="transmembrane region" description="Helical" evidence="1">
    <location>
        <begin position="31"/>
        <end position="49"/>
    </location>
</feature>
<dbReference type="InterPro" id="IPR029787">
    <property type="entry name" value="Nucleotide_cyclase"/>
</dbReference>
<dbReference type="KEGG" id="hba:Hbal_2219"/>
<dbReference type="Gene3D" id="3.30.70.270">
    <property type="match status" value="1"/>
</dbReference>
<feature type="transmembrane region" description="Helical" evidence="1">
    <location>
        <begin position="55"/>
        <end position="74"/>
    </location>
</feature>
<dbReference type="PROSITE" id="PS50887">
    <property type="entry name" value="GGDEF"/>
    <property type="match status" value="1"/>
</dbReference>
<dbReference type="RefSeq" id="WP_015828049.1">
    <property type="nucleotide sequence ID" value="NC_012982.1"/>
</dbReference>
<dbReference type="EMBL" id="CP001678">
    <property type="protein sequence ID" value="ACT59899.1"/>
    <property type="molecule type" value="Genomic_DNA"/>
</dbReference>
<dbReference type="GO" id="GO:0071111">
    <property type="term" value="F:cyclic-guanylate-specific phosphodiesterase activity"/>
    <property type="evidence" value="ECO:0007669"/>
    <property type="project" value="InterPro"/>
</dbReference>
<dbReference type="InterPro" id="IPR050706">
    <property type="entry name" value="Cyclic-di-GMP_PDE-like"/>
</dbReference>
<dbReference type="SUPFAM" id="SSF55073">
    <property type="entry name" value="Nucleotide cyclase"/>
    <property type="match status" value="1"/>
</dbReference>
<dbReference type="Pfam" id="PF00563">
    <property type="entry name" value="EAL"/>
    <property type="match status" value="1"/>
</dbReference>
<evidence type="ECO:0000313" key="4">
    <source>
        <dbReference type="EMBL" id="ACT59899.1"/>
    </source>
</evidence>
<dbReference type="CDD" id="cd01948">
    <property type="entry name" value="EAL"/>
    <property type="match status" value="1"/>
</dbReference>